<keyword evidence="2" id="KW-1185">Reference proteome</keyword>
<dbReference type="InterPro" id="IPR024078">
    <property type="entry name" value="LmbE-like_dom_sf"/>
</dbReference>
<accession>A0ABQ4M749</accession>
<proteinExistence type="predicted"/>
<evidence type="ECO:0000313" key="2">
    <source>
        <dbReference type="Proteomes" id="UP000679992"/>
    </source>
</evidence>
<dbReference type="EMBL" id="BOSL01000002">
    <property type="protein sequence ID" value="GIP51806.1"/>
    <property type="molecule type" value="Genomic_DNA"/>
</dbReference>
<dbReference type="InterPro" id="IPR003737">
    <property type="entry name" value="GlcNAc_PI_deacetylase-related"/>
</dbReference>
<dbReference type="Proteomes" id="UP000679992">
    <property type="component" value="Unassembled WGS sequence"/>
</dbReference>
<gene>
    <name evidence="1" type="ORF">J42TS3_08410</name>
</gene>
<dbReference type="PANTHER" id="PTHR12993">
    <property type="entry name" value="N-ACETYLGLUCOSAMINYL-PHOSPHATIDYLINOSITOL DE-N-ACETYLASE-RELATED"/>
    <property type="match status" value="1"/>
</dbReference>
<reference evidence="1 2" key="1">
    <citation type="submission" date="2021-03" db="EMBL/GenBank/DDBJ databases">
        <title>Antimicrobial resistance genes in bacteria isolated from Japanese honey, and their potential for conferring macrolide and lincosamide resistance in the American foulbrood pathogen Paenibacillus larvae.</title>
        <authorList>
            <person name="Okamoto M."/>
            <person name="Kumagai M."/>
            <person name="Kanamori H."/>
            <person name="Takamatsu D."/>
        </authorList>
    </citation>
    <scope>NUCLEOTIDE SEQUENCE [LARGE SCALE GENOMIC DNA]</scope>
    <source>
        <strain evidence="1 2">J42TS3</strain>
    </source>
</reference>
<dbReference type="RefSeq" id="WP_213653881.1">
    <property type="nucleotide sequence ID" value="NZ_BOSL01000002.1"/>
</dbReference>
<dbReference type="Gene3D" id="3.40.50.10320">
    <property type="entry name" value="LmbE-like"/>
    <property type="match status" value="1"/>
</dbReference>
<dbReference type="SUPFAM" id="SSF102588">
    <property type="entry name" value="LmbE-like"/>
    <property type="match status" value="1"/>
</dbReference>
<comment type="caution">
    <text evidence="1">The sequence shown here is derived from an EMBL/GenBank/DDBJ whole genome shotgun (WGS) entry which is preliminary data.</text>
</comment>
<dbReference type="PANTHER" id="PTHR12993:SF11">
    <property type="entry name" value="N-ACETYLGLUCOSAMINYL-PHOSPHATIDYLINOSITOL DE-N-ACETYLASE"/>
    <property type="match status" value="1"/>
</dbReference>
<organism evidence="1 2">
    <name type="scientific">Paenibacillus vini</name>
    <dbReference type="NCBI Taxonomy" id="1476024"/>
    <lineage>
        <taxon>Bacteria</taxon>
        <taxon>Bacillati</taxon>
        <taxon>Bacillota</taxon>
        <taxon>Bacilli</taxon>
        <taxon>Bacillales</taxon>
        <taxon>Paenibacillaceae</taxon>
        <taxon>Paenibacillus</taxon>
    </lineage>
</organism>
<name>A0ABQ4M749_9BACL</name>
<sequence>MKKNRTVAFIYAHPDDETFGCSYLIREIADGGDLPVLFTATRGDAGKTGRLGEMTREELAAKRDIELDKAIEILGITTLEQAGMGDGKLKEADPAALRELIADFLRRHEADVVVTFPEDGISGHADHIVIHHAVNEVVFGGQAPSVQKLYYNQLSSYEANSSSIIKIAENGNWDVKRRALAAHESQILSIERVFGKLGPDVPPGQQVEAFELGWERGVHFPIKAERTIFDDLN</sequence>
<dbReference type="Pfam" id="PF02585">
    <property type="entry name" value="PIG-L"/>
    <property type="match status" value="1"/>
</dbReference>
<evidence type="ECO:0000313" key="1">
    <source>
        <dbReference type="EMBL" id="GIP51806.1"/>
    </source>
</evidence>
<protein>
    <submittedName>
        <fullName evidence="1">PIG-L domain-containing protein</fullName>
    </submittedName>
</protein>